<evidence type="ECO:0000313" key="4">
    <source>
        <dbReference type="EMBL" id="ORZ33055.1"/>
    </source>
</evidence>
<dbReference type="STRING" id="765915.A0A1Y2HET2"/>
<dbReference type="Pfam" id="PF06047">
    <property type="entry name" value="Nkap_C"/>
    <property type="match status" value="1"/>
</dbReference>
<dbReference type="InterPro" id="IPR009269">
    <property type="entry name" value="NKAP_C"/>
</dbReference>
<comment type="similarity">
    <text evidence="1">Belongs to the NKAP family.</text>
</comment>
<proteinExistence type="inferred from homology"/>
<evidence type="ECO:0000259" key="3">
    <source>
        <dbReference type="Pfam" id="PF06047"/>
    </source>
</evidence>
<feature type="domain" description="NF-kappa-B-activating protein C-terminal" evidence="3">
    <location>
        <begin position="31"/>
        <end position="130"/>
    </location>
</feature>
<dbReference type="EMBL" id="MCFL01000039">
    <property type="protein sequence ID" value="ORZ33055.1"/>
    <property type="molecule type" value="Genomic_DNA"/>
</dbReference>
<protein>
    <submittedName>
        <fullName evidence="4">Ras-induced vulval development antagonist-domain-containing protein</fullName>
    </submittedName>
</protein>
<dbReference type="OrthoDB" id="273141at2759"/>
<name>A0A1Y2HET2_9FUNG</name>
<sequence length="139" mass="15203">SAAAESSDNNDDDVIGPTLPTSAGAKALDTRSYGKALLAGEGSAMAAFVQEGKRIPRRGEIGLKGEKIEEYEAVGYVMSGSRHQRMNAVRLRKENQVISAEERRKLLLMKAEEKTKKEAVIMSDFKELVDRKIKKAHAG</sequence>
<evidence type="ECO:0000313" key="5">
    <source>
        <dbReference type="Proteomes" id="UP000193411"/>
    </source>
</evidence>
<dbReference type="Proteomes" id="UP000193411">
    <property type="component" value="Unassembled WGS sequence"/>
</dbReference>
<gene>
    <name evidence="4" type="ORF">BCR44DRAFT_125820</name>
</gene>
<organism evidence="4 5">
    <name type="scientific">Catenaria anguillulae PL171</name>
    <dbReference type="NCBI Taxonomy" id="765915"/>
    <lineage>
        <taxon>Eukaryota</taxon>
        <taxon>Fungi</taxon>
        <taxon>Fungi incertae sedis</taxon>
        <taxon>Blastocladiomycota</taxon>
        <taxon>Blastocladiomycetes</taxon>
        <taxon>Blastocladiales</taxon>
        <taxon>Catenariaceae</taxon>
        <taxon>Catenaria</taxon>
    </lineage>
</organism>
<evidence type="ECO:0000256" key="2">
    <source>
        <dbReference type="SAM" id="MobiDB-lite"/>
    </source>
</evidence>
<accession>A0A1Y2HET2</accession>
<dbReference type="GO" id="GO:0005634">
    <property type="term" value="C:nucleus"/>
    <property type="evidence" value="ECO:0007669"/>
    <property type="project" value="TreeGrafter"/>
</dbReference>
<reference evidence="4 5" key="1">
    <citation type="submission" date="2016-07" db="EMBL/GenBank/DDBJ databases">
        <title>Pervasive Adenine N6-methylation of Active Genes in Fungi.</title>
        <authorList>
            <consortium name="DOE Joint Genome Institute"/>
            <person name="Mondo S.J."/>
            <person name="Dannebaum R.O."/>
            <person name="Kuo R.C."/>
            <person name="Labutti K."/>
            <person name="Haridas S."/>
            <person name="Kuo A."/>
            <person name="Salamov A."/>
            <person name="Ahrendt S.R."/>
            <person name="Lipzen A."/>
            <person name="Sullivan W."/>
            <person name="Andreopoulos W.B."/>
            <person name="Clum A."/>
            <person name="Lindquist E."/>
            <person name="Daum C."/>
            <person name="Ramamoorthy G.K."/>
            <person name="Gryganskyi A."/>
            <person name="Culley D."/>
            <person name="Magnuson J.K."/>
            <person name="James T.Y."/>
            <person name="O'Malley M.A."/>
            <person name="Stajich J.E."/>
            <person name="Spatafora J.W."/>
            <person name="Visel A."/>
            <person name="Grigoriev I.V."/>
        </authorList>
    </citation>
    <scope>NUCLEOTIDE SEQUENCE [LARGE SCALE GENOMIC DNA]</scope>
    <source>
        <strain evidence="4 5">PL171</strain>
    </source>
</reference>
<dbReference type="GO" id="GO:0003682">
    <property type="term" value="F:chromatin binding"/>
    <property type="evidence" value="ECO:0007669"/>
    <property type="project" value="InterPro"/>
</dbReference>
<feature type="non-terminal residue" evidence="4">
    <location>
        <position position="1"/>
    </location>
</feature>
<comment type="caution">
    <text evidence="4">The sequence shown here is derived from an EMBL/GenBank/DDBJ whole genome shotgun (WGS) entry which is preliminary data.</text>
</comment>
<dbReference type="AlphaFoldDB" id="A0A1Y2HET2"/>
<dbReference type="GO" id="GO:0010468">
    <property type="term" value="P:regulation of gene expression"/>
    <property type="evidence" value="ECO:0007669"/>
    <property type="project" value="TreeGrafter"/>
</dbReference>
<feature type="region of interest" description="Disordered" evidence="2">
    <location>
        <begin position="1"/>
        <end position="25"/>
    </location>
</feature>
<dbReference type="PANTHER" id="PTHR13087:SF0">
    <property type="entry name" value="NFKB ACTIVATING PROTEIN LIKE"/>
    <property type="match status" value="1"/>
</dbReference>
<evidence type="ECO:0000256" key="1">
    <source>
        <dbReference type="ARBA" id="ARBA00009313"/>
    </source>
</evidence>
<dbReference type="InterPro" id="IPR040466">
    <property type="entry name" value="NKAP"/>
</dbReference>
<keyword evidence="5" id="KW-1185">Reference proteome</keyword>
<dbReference type="PANTHER" id="PTHR13087">
    <property type="entry name" value="NF-KAPPA B ACTIVATING PROTEIN"/>
    <property type="match status" value="1"/>
</dbReference>